<name>A0A9E7N1U6_9CAUD</name>
<protein>
    <submittedName>
        <fullName evidence="1">Uncharacterized protein</fullName>
    </submittedName>
</protein>
<dbReference type="EMBL" id="ON529850">
    <property type="protein sequence ID" value="UTC28193.1"/>
    <property type="molecule type" value="Genomic_DNA"/>
</dbReference>
<sequence length="217" mass="24958">MEPIRYEQVKAPGLTGDVRQGFQPDGCRWWVADREYDVAYGSLTLGDPDRSKFKAYTESLKSPLEDRDLFSRDYRYLSAHVSPQSEIISCSRMEMLIALIERLRDPRPDAGTVVEVLKAAGFTATDHIPTLYTRDIGKGSIYAWTGRGGFKGEYHGRNVSWWSNLLRVQTSITTRTDDVWETFWPEDYGDVEAKAAEFLIETYMPWVQATRILRNTR</sequence>
<evidence type="ECO:0000313" key="1">
    <source>
        <dbReference type="EMBL" id="UTC28193.1"/>
    </source>
</evidence>
<organism evidence="1 2">
    <name type="scientific">Brevundimonas phage vB_BpoS-Gurke</name>
    <dbReference type="NCBI Taxonomy" id="2948599"/>
    <lineage>
        <taxon>Viruses</taxon>
        <taxon>Duplodnaviria</taxon>
        <taxon>Heunggongvirae</taxon>
        <taxon>Uroviricota</taxon>
        <taxon>Caudoviricetes</taxon>
        <taxon>Jeanschmidtviridae</taxon>
        <taxon>Kikimoravirus</taxon>
        <taxon>Kikimoravirus gurke</taxon>
    </lineage>
</organism>
<proteinExistence type="predicted"/>
<reference evidence="1" key="1">
    <citation type="submission" date="2022-04" db="EMBL/GenBank/DDBJ databases">
        <authorList>
            <person name="Friedrich I."/>
            <person name="Schneider D."/>
            <person name="Poehlein A."/>
            <person name="Hertel R."/>
            <person name="Daniel R."/>
        </authorList>
    </citation>
    <scope>NUCLEOTIDE SEQUENCE</scope>
</reference>
<accession>A0A9E7N1U6</accession>
<dbReference type="Proteomes" id="UP001055634">
    <property type="component" value="Segment"/>
</dbReference>
<evidence type="ECO:0000313" key="2">
    <source>
        <dbReference type="Proteomes" id="UP001055634"/>
    </source>
</evidence>
<keyword evidence="2" id="KW-1185">Reference proteome</keyword>
<gene>
    <name evidence="1" type="ORF">GURKE_01620</name>
</gene>